<evidence type="ECO:0000313" key="2">
    <source>
        <dbReference type="Proteomes" id="UP000001176"/>
    </source>
</evidence>
<dbReference type="EMBL" id="AM889285">
    <property type="protein sequence ID" value="CAP57539.1"/>
    <property type="molecule type" value="Genomic_DNA"/>
</dbReference>
<evidence type="ECO:0000313" key="1">
    <source>
        <dbReference type="EMBL" id="CAP57539.1"/>
    </source>
</evidence>
<proteinExistence type="predicted"/>
<sequence>MDVPAIFHAFRIAGLPNRRLAFSVSGARFGHARQAVEIGLDTGDPHPRCRSELHSLELALVHQTIEHGVTHSETTLNFLRTGENLIVMLDDFTKIGARIIVQVRYGGILHVAGPILANAACSRRAKDKRPQHDIAFAMAEIGRVNALRLWIEFLPVLTRCLCAGSIGRCLCPQACPLVTRSMPMTCLLVAYPRGRCLRPFA</sequence>
<keyword evidence="2" id="KW-1185">Reference proteome</keyword>
<accession>A9H6S2</accession>
<name>A9H6S2_GLUDA</name>
<dbReference type="Proteomes" id="UP000001176">
    <property type="component" value="Chromosome"/>
</dbReference>
<gene>
    <name evidence="1" type="ordered locus">GDI3596</name>
</gene>
<reference evidence="1 2" key="1">
    <citation type="journal article" date="2009" name="BMC Genomics">
        <title>Complete genome sequence of the sugarcane nitrogen-fixing endophyte Gluconacetobacter diazotrophicus Pal5.</title>
        <authorList>
            <person name="Bertalan M."/>
            <person name="Albano R."/>
            <person name="Padua V."/>
            <person name="Rouws L."/>
            <person name="Rojas C."/>
            <person name="Hemerly A."/>
            <person name="Teixeira K."/>
            <person name="Schwab S."/>
            <person name="Araujo J."/>
            <person name="Oliveira A."/>
            <person name="Franca L."/>
            <person name="Magalhaes V."/>
            <person name="Alqueres S."/>
            <person name="Cardoso A."/>
            <person name="Almeida W."/>
            <person name="Loureiro M.M."/>
            <person name="Nogueira E."/>
            <person name="Cidade D."/>
            <person name="Oliveira D."/>
            <person name="Simao T."/>
            <person name="Macedo J."/>
            <person name="Valadao A."/>
            <person name="Dreschsel M."/>
            <person name="Freitas F."/>
            <person name="Vidal M."/>
            <person name="Guedes H."/>
            <person name="Rodrigues E."/>
            <person name="Meneses C."/>
            <person name="Brioso P."/>
            <person name="Pozzer L."/>
            <person name="Figueiredo D."/>
            <person name="Montano H."/>
            <person name="Junior J."/>
            <person name="Filho G."/>
            <person name="Flores V."/>
            <person name="Ferreira B."/>
            <person name="Branco A."/>
            <person name="Gonzalez P."/>
            <person name="Guillobel H."/>
            <person name="Lemos M."/>
            <person name="Seibel L."/>
            <person name="Macedo J."/>
            <person name="Alves-Ferreira M."/>
            <person name="Sachetto-Martins G."/>
            <person name="Coelho A."/>
            <person name="Santos E."/>
            <person name="Amaral G."/>
            <person name="Neves A."/>
            <person name="Pacheco A.B."/>
            <person name="Carvalho D."/>
            <person name="Lery L."/>
            <person name="Bisch P."/>
            <person name="Rossle S.C."/>
            <person name="Urmenyi T."/>
            <person name="Kruger W.V."/>
            <person name="Martins O."/>
            <person name="Baldani J.I."/>
            <person name="Ferreira P.C."/>
        </authorList>
    </citation>
    <scope>NUCLEOTIDE SEQUENCE [LARGE SCALE GENOMIC DNA]</scope>
    <source>
        <strain evidence="2">ATCC 49037 / DSM 5601 / CCUG 37298 / CIP 103539 / LMG 7603 / PAl5</strain>
    </source>
</reference>
<dbReference type="AlphaFoldDB" id="A9H6S2"/>
<organism evidence="1 2">
    <name type="scientific">Gluconacetobacter diazotrophicus (strain ATCC 49037 / DSM 5601 / CCUG 37298 / CIP 103539 / LMG 7603 / PAl5)</name>
    <dbReference type="NCBI Taxonomy" id="272568"/>
    <lineage>
        <taxon>Bacteria</taxon>
        <taxon>Pseudomonadati</taxon>
        <taxon>Pseudomonadota</taxon>
        <taxon>Alphaproteobacteria</taxon>
        <taxon>Acetobacterales</taxon>
        <taxon>Acetobacteraceae</taxon>
        <taxon>Gluconacetobacter</taxon>
    </lineage>
</organism>
<dbReference type="KEGG" id="gdi:GDI3596"/>
<protein>
    <submittedName>
        <fullName evidence="1">Uncharacterized protein</fullName>
    </submittedName>
</protein>